<dbReference type="Gene3D" id="1.10.1740.10">
    <property type="match status" value="1"/>
</dbReference>
<accession>A0A2T0U8D0</accession>
<evidence type="ECO:0000259" key="6">
    <source>
        <dbReference type="Pfam" id="PF04542"/>
    </source>
</evidence>
<dbReference type="AlphaFoldDB" id="A0A2T0U8D0"/>
<proteinExistence type="inferred from homology"/>
<dbReference type="SUPFAM" id="SSF88946">
    <property type="entry name" value="Sigma2 domain of RNA polymerase sigma factors"/>
    <property type="match status" value="1"/>
</dbReference>
<dbReference type="InterPro" id="IPR014284">
    <property type="entry name" value="RNA_pol_sigma-70_dom"/>
</dbReference>
<dbReference type="PANTHER" id="PTHR43133">
    <property type="entry name" value="RNA POLYMERASE ECF-TYPE SIGMA FACTO"/>
    <property type="match status" value="1"/>
</dbReference>
<keyword evidence="4" id="KW-0238">DNA-binding</keyword>
<dbReference type="Gene3D" id="1.10.10.10">
    <property type="entry name" value="Winged helix-like DNA-binding domain superfamily/Winged helix DNA-binding domain"/>
    <property type="match status" value="1"/>
</dbReference>
<dbReference type="RefSeq" id="WP_219926994.1">
    <property type="nucleotide sequence ID" value="NZ_PVTJ01000015.1"/>
</dbReference>
<dbReference type="Pfam" id="PF08281">
    <property type="entry name" value="Sigma70_r4_2"/>
    <property type="match status" value="1"/>
</dbReference>
<evidence type="ECO:0000259" key="7">
    <source>
        <dbReference type="Pfam" id="PF08281"/>
    </source>
</evidence>
<name>A0A2T0U8D0_9ACTN</name>
<dbReference type="InterPro" id="IPR013325">
    <property type="entry name" value="RNA_pol_sigma_r2"/>
</dbReference>
<keyword evidence="3" id="KW-0731">Sigma factor</keyword>
<reference evidence="8 9" key="1">
    <citation type="submission" date="2018-03" db="EMBL/GenBank/DDBJ databases">
        <title>Genomic Encyclopedia of Type Strains, Phase III (KMG-III): the genomes of soil and plant-associated and newly described type strains.</title>
        <authorList>
            <person name="Whitman W."/>
        </authorList>
    </citation>
    <scope>NUCLEOTIDE SEQUENCE [LARGE SCALE GENOMIC DNA]</scope>
    <source>
        <strain evidence="8 9">CGMCC 4.7067</strain>
    </source>
</reference>
<evidence type="ECO:0000313" key="8">
    <source>
        <dbReference type="EMBL" id="PRY54181.1"/>
    </source>
</evidence>
<feature type="domain" description="RNA polymerase sigma-70 region 2" evidence="6">
    <location>
        <begin position="34"/>
        <end position="99"/>
    </location>
</feature>
<keyword evidence="5" id="KW-0804">Transcription</keyword>
<dbReference type="Pfam" id="PF04542">
    <property type="entry name" value="Sigma70_r2"/>
    <property type="match status" value="1"/>
</dbReference>
<organism evidence="8 9">
    <name type="scientific">Glycomyces artemisiae</name>
    <dbReference type="NCBI Taxonomy" id="1076443"/>
    <lineage>
        <taxon>Bacteria</taxon>
        <taxon>Bacillati</taxon>
        <taxon>Actinomycetota</taxon>
        <taxon>Actinomycetes</taxon>
        <taxon>Glycomycetales</taxon>
        <taxon>Glycomycetaceae</taxon>
        <taxon>Glycomyces</taxon>
    </lineage>
</organism>
<dbReference type="InterPro" id="IPR036388">
    <property type="entry name" value="WH-like_DNA-bd_sf"/>
</dbReference>
<dbReference type="InterPro" id="IPR013249">
    <property type="entry name" value="RNA_pol_sigma70_r4_t2"/>
</dbReference>
<dbReference type="GO" id="GO:0016987">
    <property type="term" value="F:sigma factor activity"/>
    <property type="evidence" value="ECO:0007669"/>
    <property type="project" value="UniProtKB-KW"/>
</dbReference>
<dbReference type="GO" id="GO:0006352">
    <property type="term" value="P:DNA-templated transcription initiation"/>
    <property type="evidence" value="ECO:0007669"/>
    <property type="project" value="InterPro"/>
</dbReference>
<evidence type="ECO:0000256" key="3">
    <source>
        <dbReference type="ARBA" id="ARBA00023082"/>
    </source>
</evidence>
<protein>
    <submittedName>
        <fullName evidence="8">RNA polymerase sigma-70 factor (ECF subfamily)</fullName>
    </submittedName>
</protein>
<dbReference type="SUPFAM" id="SSF88659">
    <property type="entry name" value="Sigma3 and sigma4 domains of RNA polymerase sigma factors"/>
    <property type="match status" value="1"/>
</dbReference>
<evidence type="ECO:0000256" key="2">
    <source>
        <dbReference type="ARBA" id="ARBA00023015"/>
    </source>
</evidence>
<sequence>MTPTRDSPAPPGEGGGAAAQLLPMRASLEFDDFYAANVRVITGQIFAYTGDRAEAEDLVAEAFCRALARWRKVREYENPTAWVRRVAWNLATSHLRRRGVVQRFLNRQRETHEKAPDGDRVDLMRALAGIGEHHRKAVILRYMAGLTVAEIAEQEGVAEATVRSWLTRGKAALAGRLTVQDEMEQR</sequence>
<dbReference type="GO" id="GO:0003677">
    <property type="term" value="F:DNA binding"/>
    <property type="evidence" value="ECO:0007669"/>
    <property type="project" value="UniProtKB-KW"/>
</dbReference>
<dbReference type="PANTHER" id="PTHR43133:SF50">
    <property type="entry name" value="ECF RNA POLYMERASE SIGMA FACTOR SIGM"/>
    <property type="match status" value="1"/>
</dbReference>
<dbReference type="EMBL" id="PVTJ01000015">
    <property type="protein sequence ID" value="PRY54181.1"/>
    <property type="molecule type" value="Genomic_DNA"/>
</dbReference>
<evidence type="ECO:0000256" key="5">
    <source>
        <dbReference type="ARBA" id="ARBA00023163"/>
    </source>
</evidence>
<comment type="similarity">
    <text evidence="1">Belongs to the sigma-70 factor family. ECF subfamily.</text>
</comment>
<dbReference type="NCBIfam" id="TIGR02937">
    <property type="entry name" value="sigma70-ECF"/>
    <property type="match status" value="1"/>
</dbReference>
<comment type="caution">
    <text evidence="8">The sequence shown here is derived from an EMBL/GenBank/DDBJ whole genome shotgun (WGS) entry which is preliminary data.</text>
</comment>
<gene>
    <name evidence="8" type="ORF">B0I28_11535</name>
</gene>
<feature type="domain" description="RNA polymerase sigma factor 70 region 4 type 2" evidence="7">
    <location>
        <begin position="122"/>
        <end position="173"/>
    </location>
</feature>
<evidence type="ECO:0000256" key="1">
    <source>
        <dbReference type="ARBA" id="ARBA00010641"/>
    </source>
</evidence>
<evidence type="ECO:0000313" key="9">
    <source>
        <dbReference type="Proteomes" id="UP000238176"/>
    </source>
</evidence>
<dbReference type="Proteomes" id="UP000238176">
    <property type="component" value="Unassembled WGS sequence"/>
</dbReference>
<dbReference type="InterPro" id="IPR007627">
    <property type="entry name" value="RNA_pol_sigma70_r2"/>
</dbReference>
<dbReference type="InterPro" id="IPR013324">
    <property type="entry name" value="RNA_pol_sigma_r3/r4-like"/>
</dbReference>
<dbReference type="CDD" id="cd06171">
    <property type="entry name" value="Sigma70_r4"/>
    <property type="match status" value="1"/>
</dbReference>
<dbReference type="InterPro" id="IPR039425">
    <property type="entry name" value="RNA_pol_sigma-70-like"/>
</dbReference>
<evidence type="ECO:0000256" key="4">
    <source>
        <dbReference type="ARBA" id="ARBA00023125"/>
    </source>
</evidence>
<keyword evidence="2" id="KW-0805">Transcription regulation</keyword>
<keyword evidence="9" id="KW-1185">Reference proteome</keyword>